<dbReference type="Proteomes" id="UP000474175">
    <property type="component" value="Unassembled WGS sequence"/>
</dbReference>
<accession>A0A6L9LG48</accession>
<dbReference type="Gene3D" id="3.90.1200.10">
    <property type="match status" value="1"/>
</dbReference>
<dbReference type="Pfam" id="PF01636">
    <property type="entry name" value="APH"/>
    <property type="match status" value="1"/>
</dbReference>
<evidence type="ECO:0000256" key="11">
    <source>
        <dbReference type="PIRSR" id="PIRSR000706-1"/>
    </source>
</evidence>
<dbReference type="GO" id="GO:0046872">
    <property type="term" value="F:metal ion binding"/>
    <property type="evidence" value="ECO:0007669"/>
    <property type="project" value="UniProtKB-KW"/>
</dbReference>
<comment type="caution">
    <text evidence="14">The sequence shown here is derived from an EMBL/GenBank/DDBJ whole genome shotgun (WGS) entry which is preliminary data.</text>
</comment>
<comment type="catalytic activity">
    <reaction evidence="9">
        <text>kanamycin A + ATP = kanamycin 3'-phosphate + ADP + H(+)</text>
        <dbReference type="Rhea" id="RHEA:24256"/>
        <dbReference type="ChEBI" id="CHEBI:15378"/>
        <dbReference type="ChEBI" id="CHEBI:30616"/>
        <dbReference type="ChEBI" id="CHEBI:57909"/>
        <dbReference type="ChEBI" id="CHEBI:58214"/>
        <dbReference type="ChEBI" id="CHEBI:456216"/>
        <dbReference type="EC" id="2.7.1.95"/>
    </reaction>
</comment>
<evidence type="ECO:0000256" key="6">
    <source>
        <dbReference type="ARBA" id="ARBA00022777"/>
    </source>
</evidence>
<evidence type="ECO:0000259" key="13">
    <source>
        <dbReference type="Pfam" id="PF01636"/>
    </source>
</evidence>
<evidence type="ECO:0000256" key="8">
    <source>
        <dbReference type="ARBA" id="ARBA00023251"/>
    </source>
</evidence>
<feature type="domain" description="Aminoglycoside phosphotransferase" evidence="13">
    <location>
        <begin position="28"/>
        <end position="232"/>
    </location>
</feature>
<evidence type="ECO:0000256" key="4">
    <source>
        <dbReference type="ARBA" id="ARBA00022679"/>
    </source>
</evidence>
<sequence length="257" mass="29115">MRVDTLPIALQRFLQNTSWQADTLGMSSAQTYRVSGQENFYVKIDSVTNVGGLQKEAQALTWLRTYLPAPEVVFYERIDGIDYMLIREIPGLPASADYWASNPRQLVETLAESMLALHSLDIATCPFDQRTSTKLQEVAQYVQLGLVDTDDFEPEHSGQTPEHMLERLYAEQPEQDDLVVTHGDFCLPNLLLTNWRLSGFIDVGSLGVGDRYQDLALCARSLSQNLGTDQYHSLFLTLMDCHFRTNVSYTIFVCWTS</sequence>
<dbReference type="InterPro" id="IPR011009">
    <property type="entry name" value="Kinase-like_dom_sf"/>
</dbReference>
<keyword evidence="4 10" id="KW-0808">Transferase</keyword>
<evidence type="ECO:0000313" key="14">
    <source>
        <dbReference type="EMBL" id="NDU98151.1"/>
    </source>
</evidence>
<protein>
    <recommendedName>
        <fullName evidence="3">Aminoglycoside 3'-phosphotransferase</fullName>
        <ecNumber evidence="2">2.7.1.95</ecNumber>
    </recommendedName>
</protein>
<dbReference type="InterPro" id="IPR051678">
    <property type="entry name" value="AGP_Transferase"/>
</dbReference>
<dbReference type="InterPro" id="IPR024165">
    <property type="entry name" value="Kan/Strep_kinase"/>
</dbReference>
<feature type="binding site" evidence="12">
    <location>
        <position position="189"/>
    </location>
    <ligand>
        <name>Mg(2+)</name>
        <dbReference type="ChEBI" id="CHEBI:18420"/>
    </ligand>
</feature>
<dbReference type="RefSeq" id="WP_163954285.1">
    <property type="nucleotide sequence ID" value="NZ_JAAFZH010000015.1"/>
</dbReference>
<dbReference type="PANTHER" id="PTHR21310">
    <property type="entry name" value="AMINOGLYCOSIDE PHOSPHOTRANSFERASE-RELATED-RELATED"/>
    <property type="match status" value="1"/>
</dbReference>
<keyword evidence="8 10" id="KW-0046">Antibiotic resistance</keyword>
<dbReference type="GO" id="GO:0046677">
    <property type="term" value="P:response to antibiotic"/>
    <property type="evidence" value="ECO:0007669"/>
    <property type="project" value="UniProtKB-KW"/>
</dbReference>
<organism evidence="14 15">
    <name type="scientific">Spirosoma terrae</name>
    <dbReference type="NCBI Taxonomy" id="1968276"/>
    <lineage>
        <taxon>Bacteria</taxon>
        <taxon>Pseudomonadati</taxon>
        <taxon>Bacteroidota</taxon>
        <taxon>Cytophagia</taxon>
        <taxon>Cytophagales</taxon>
        <taxon>Cytophagaceae</taxon>
        <taxon>Spirosoma</taxon>
    </lineage>
</organism>
<dbReference type="GO" id="GO:0008910">
    <property type="term" value="F:kanamycin kinase activity"/>
    <property type="evidence" value="ECO:0007669"/>
    <property type="project" value="UniProtKB-EC"/>
</dbReference>
<evidence type="ECO:0000256" key="12">
    <source>
        <dbReference type="PIRSR" id="PIRSR000706-2"/>
    </source>
</evidence>
<comment type="similarity">
    <text evidence="1 10">Belongs to the aminoglycoside phosphotransferase family.</text>
</comment>
<name>A0A6L9LG48_9BACT</name>
<proteinExistence type="inferred from homology"/>
<evidence type="ECO:0000256" key="2">
    <source>
        <dbReference type="ARBA" id="ARBA00012193"/>
    </source>
</evidence>
<evidence type="ECO:0000256" key="7">
    <source>
        <dbReference type="ARBA" id="ARBA00022840"/>
    </source>
</evidence>
<evidence type="ECO:0000256" key="3">
    <source>
        <dbReference type="ARBA" id="ARBA00017903"/>
    </source>
</evidence>
<keyword evidence="15" id="KW-1185">Reference proteome</keyword>
<feature type="binding site" evidence="12">
    <location>
        <position position="202"/>
    </location>
    <ligand>
        <name>Mg(2+)</name>
        <dbReference type="ChEBI" id="CHEBI:18420"/>
    </ligand>
</feature>
<evidence type="ECO:0000256" key="1">
    <source>
        <dbReference type="ARBA" id="ARBA00006219"/>
    </source>
</evidence>
<dbReference type="SUPFAM" id="SSF56112">
    <property type="entry name" value="Protein kinase-like (PK-like)"/>
    <property type="match status" value="1"/>
</dbReference>
<evidence type="ECO:0000256" key="10">
    <source>
        <dbReference type="PIRNR" id="PIRNR000706"/>
    </source>
</evidence>
<dbReference type="CDD" id="cd05150">
    <property type="entry name" value="APH"/>
    <property type="match status" value="1"/>
</dbReference>
<dbReference type="EC" id="2.7.1.95" evidence="2"/>
<keyword evidence="5 10" id="KW-0547">Nucleotide-binding</keyword>
<keyword evidence="6 10" id="KW-0418">Kinase</keyword>
<dbReference type="PANTHER" id="PTHR21310:SF41">
    <property type="entry name" value="3'-PHOSPHOTRANSFERASE, PUTATIVE-RELATED"/>
    <property type="match status" value="1"/>
</dbReference>
<evidence type="ECO:0000313" key="15">
    <source>
        <dbReference type="Proteomes" id="UP000474175"/>
    </source>
</evidence>
<keyword evidence="7 10" id="KW-0067">ATP-binding</keyword>
<dbReference type="PIRSF" id="PIRSF000706">
    <property type="entry name" value="Kanamycin_kin"/>
    <property type="match status" value="1"/>
</dbReference>
<dbReference type="EMBL" id="JAAFZH010000015">
    <property type="protein sequence ID" value="NDU98151.1"/>
    <property type="molecule type" value="Genomic_DNA"/>
</dbReference>
<evidence type="ECO:0000256" key="5">
    <source>
        <dbReference type="ARBA" id="ARBA00022741"/>
    </source>
</evidence>
<dbReference type="InterPro" id="IPR002575">
    <property type="entry name" value="Aminoglycoside_PTrfase"/>
</dbReference>
<dbReference type="AlphaFoldDB" id="A0A6L9LG48"/>
<keyword evidence="12" id="KW-0479">Metal-binding</keyword>
<dbReference type="GO" id="GO:0005524">
    <property type="term" value="F:ATP binding"/>
    <property type="evidence" value="ECO:0007669"/>
    <property type="project" value="UniProtKB-KW"/>
</dbReference>
<dbReference type="Gene3D" id="3.30.200.20">
    <property type="entry name" value="Phosphorylase Kinase, domain 1"/>
    <property type="match status" value="1"/>
</dbReference>
<dbReference type="NCBIfam" id="NF033068">
    <property type="entry name" value="APH_3p"/>
    <property type="match status" value="1"/>
</dbReference>
<keyword evidence="12" id="KW-0460">Magnesium</keyword>
<feature type="active site" description="Proton acceptor" evidence="11">
    <location>
        <position position="184"/>
    </location>
</feature>
<evidence type="ECO:0000256" key="9">
    <source>
        <dbReference type="ARBA" id="ARBA00048925"/>
    </source>
</evidence>
<reference evidence="14 15" key="1">
    <citation type="submission" date="2020-02" db="EMBL/GenBank/DDBJ databases">
        <title>Draft genome sequence of two Spirosoma agri KCTC 52727 and Spirosoma terrae KCTC 52035.</title>
        <authorList>
            <person name="Rojas J."/>
            <person name="Ambika Manirajan B."/>
            <person name="Suarez C."/>
            <person name="Ratering S."/>
            <person name="Schnell S."/>
        </authorList>
    </citation>
    <scope>NUCLEOTIDE SEQUENCE [LARGE SCALE GENOMIC DNA]</scope>
    <source>
        <strain evidence="14 15">KCTC 52035</strain>
    </source>
</reference>
<gene>
    <name evidence="14" type="ORF">GK108_24925</name>
</gene>